<dbReference type="RefSeq" id="XP_023586563.1">
    <property type="nucleotide sequence ID" value="XM_023730795.1"/>
</dbReference>
<name>A0A2Y9R4G8_TRIMA</name>
<evidence type="ECO:0000313" key="2">
    <source>
        <dbReference type="Proteomes" id="UP000248480"/>
    </source>
</evidence>
<organism evidence="2 5">
    <name type="scientific">Trichechus manatus latirostris</name>
    <name type="common">Florida manatee</name>
    <dbReference type="NCBI Taxonomy" id="127582"/>
    <lineage>
        <taxon>Eukaryota</taxon>
        <taxon>Metazoa</taxon>
        <taxon>Chordata</taxon>
        <taxon>Craniata</taxon>
        <taxon>Vertebrata</taxon>
        <taxon>Euteleostomi</taxon>
        <taxon>Mammalia</taxon>
        <taxon>Eutheria</taxon>
        <taxon>Afrotheria</taxon>
        <taxon>Sirenia</taxon>
        <taxon>Trichechidae</taxon>
        <taxon>Trichechus</taxon>
    </lineage>
</organism>
<dbReference type="AlphaFoldDB" id="A0A2Y9R4G8"/>
<dbReference type="PANTHER" id="PTHR31431:SF1">
    <property type="entry name" value="NUCLEOPORIN NUP188"/>
    <property type="match status" value="1"/>
</dbReference>
<evidence type="ECO:0000259" key="1">
    <source>
        <dbReference type="Pfam" id="PF10487"/>
    </source>
</evidence>
<dbReference type="GO" id="GO:0006405">
    <property type="term" value="P:RNA export from nucleus"/>
    <property type="evidence" value="ECO:0007669"/>
    <property type="project" value="TreeGrafter"/>
</dbReference>
<keyword evidence="2" id="KW-1185">Reference proteome</keyword>
<dbReference type="GO" id="GO:0017056">
    <property type="term" value="F:structural constituent of nuclear pore"/>
    <property type="evidence" value="ECO:0007669"/>
    <property type="project" value="InterPro"/>
</dbReference>
<dbReference type="RefSeq" id="XP_023586562.1">
    <property type="nucleotide sequence ID" value="XM_023730794.1"/>
</dbReference>
<evidence type="ECO:0000313" key="5">
    <source>
        <dbReference type="RefSeq" id="XP_023586564.1"/>
    </source>
</evidence>
<dbReference type="RefSeq" id="XP_023586564.1">
    <property type="nucleotide sequence ID" value="XM_023730796.1"/>
</dbReference>
<dbReference type="GO" id="GO:0044611">
    <property type="term" value="C:nuclear pore inner ring"/>
    <property type="evidence" value="ECO:0007669"/>
    <property type="project" value="TreeGrafter"/>
</dbReference>
<dbReference type="InterPro" id="IPR018864">
    <property type="entry name" value="Nucleoporin_Nup188_N"/>
</dbReference>
<dbReference type="Pfam" id="PF10487">
    <property type="entry name" value="Nup188_N"/>
    <property type="match status" value="1"/>
</dbReference>
<sequence length="201" mass="23559">MAGDAVFRSNRELGNSAWKVSSERPDEGSWNKYFFIKRPSSAEKVKANKDVASPLKELGLRISKFLGLDEEQSVQLLQCYLQEDYRGTRDSLKTILQDERQSQALILKIADYYYEERTCILRCVLHLLTYFQYERHPYRVEYADCVDKLEKELVSKYRQQFEELYKTEAPTWETHGNLMLLQCPYSGGRHGYRVPAQVCFG</sequence>
<protein>
    <submittedName>
        <fullName evidence="3 4">Nucleoporin NUP188 homolog isoform X2</fullName>
    </submittedName>
</protein>
<dbReference type="PANTHER" id="PTHR31431">
    <property type="entry name" value="NUCLEOPORIN NUP188 HOMOLOG"/>
    <property type="match status" value="1"/>
</dbReference>
<proteinExistence type="predicted"/>
<dbReference type="InterPro" id="IPR044840">
    <property type="entry name" value="Nup188"/>
</dbReference>
<feature type="domain" description="Nucleoporin Nup188 N-terminal" evidence="1">
    <location>
        <begin position="49"/>
        <end position="169"/>
    </location>
</feature>
<reference evidence="3 4" key="1">
    <citation type="submission" date="2025-04" db="UniProtKB">
        <authorList>
            <consortium name="RefSeq"/>
        </authorList>
    </citation>
    <scope>IDENTIFICATION</scope>
</reference>
<evidence type="ECO:0000313" key="3">
    <source>
        <dbReference type="RefSeq" id="XP_023586562.1"/>
    </source>
</evidence>
<dbReference type="Proteomes" id="UP000248480">
    <property type="component" value="Unplaced"/>
</dbReference>
<dbReference type="GO" id="GO:0006606">
    <property type="term" value="P:protein import into nucleus"/>
    <property type="evidence" value="ECO:0007669"/>
    <property type="project" value="TreeGrafter"/>
</dbReference>
<evidence type="ECO:0000313" key="4">
    <source>
        <dbReference type="RefSeq" id="XP_023586563.1"/>
    </source>
</evidence>
<gene>
    <name evidence="3 4 5" type="primary">LOC111820450</name>
</gene>
<dbReference type="GeneID" id="111820450"/>
<accession>A0A2Y9R4G8</accession>